<dbReference type="PROSITE" id="PS51372">
    <property type="entry name" value="PRD_2"/>
    <property type="match status" value="1"/>
</dbReference>
<dbReference type="AlphaFoldDB" id="E3G8K2"/>
<dbReference type="NCBIfam" id="NF008597">
    <property type="entry name" value="PRK11564.1"/>
    <property type="match status" value="1"/>
</dbReference>
<dbReference type="Pfam" id="PF00874">
    <property type="entry name" value="PRD"/>
    <property type="match status" value="1"/>
</dbReference>
<gene>
    <name evidence="3" type="ordered locus">Entcl_1213</name>
</gene>
<organism evidence="3 4">
    <name type="scientific">Enterobacter lignolyticus (strain SCF1)</name>
    <dbReference type="NCBI Taxonomy" id="701347"/>
    <lineage>
        <taxon>Bacteria</taxon>
        <taxon>Pseudomonadati</taxon>
        <taxon>Pseudomonadota</taxon>
        <taxon>Gammaproteobacteria</taxon>
        <taxon>Enterobacterales</taxon>
        <taxon>Enterobacteriaceae</taxon>
        <taxon>Pluralibacter</taxon>
    </lineage>
</organism>
<evidence type="ECO:0000313" key="4">
    <source>
        <dbReference type="Proteomes" id="UP000006872"/>
    </source>
</evidence>
<reference evidence="4" key="1">
    <citation type="submission" date="2010-10" db="EMBL/GenBank/DDBJ databases">
        <title>Complete sequence of Enterobacter cloacae SCF1.</title>
        <authorList>
            <consortium name="US DOE Joint Genome Institute"/>
            <person name="Lucas S."/>
            <person name="Copeland A."/>
            <person name="Lapidus A."/>
            <person name="Cheng J.-F."/>
            <person name="Bruce D."/>
            <person name="Goodwin L."/>
            <person name="Pitluck S."/>
            <person name="Davenport K."/>
            <person name="Detter J.C."/>
            <person name="Han C."/>
            <person name="Tapia R."/>
            <person name="Land M."/>
            <person name="Hauser L."/>
            <person name="Chang Y.-J."/>
            <person name="Jeffries C."/>
            <person name="Kyrpides N."/>
            <person name="Ivanova N."/>
            <person name="Mikhailova N."/>
            <person name="DeAngelis K."/>
            <person name="Arkin A.P."/>
            <person name="Chivian D."/>
            <person name="Edwards B."/>
            <person name="Woo H."/>
            <person name="Hazen T.C."/>
            <person name="Woyke T."/>
        </authorList>
    </citation>
    <scope>NUCLEOTIDE SEQUENCE [LARGE SCALE GENOMIC DNA]</scope>
    <source>
        <strain evidence="4">SCF1</strain>
    </source>
</reference>
<dbReference type="eggNOG" id="COG3711">
    <property type="taxonomic scope" value="Bacteria"/>
</dbReference>
<feature type="domain" description="PRD" evidence="2">
    <location>
        <begin position="229"/>
        <end position="336"/>
    </location>
</feature>
<reference evidence="3 4" key="2">
    <citation type="journal article" date="2011" name="Stand. Genomic Sci.">
        <title>Complete genome sequence of 'Enterobacter lignolyticus' SCF1.</title>
        <authorList>
            <person name="Deangelis K.M."/>
            <person name="D'Haeseleer P."/>
            <person name="Chivian D."/>
            <person name="Fortney J.L."/>
            <person name="Khudyakov J."/>
            <person name="Simmons B."/>
            <person name="Woo H."/>
            <person name="Arkin A.P."/>
            <person name="Davenport K.W."/>
            <person name="Goodwin L."/>
            <person name="Chen A."/>
            <person name="Ivanova N."/>
            <person name="Kyrpides N.C."/>
            <person name="Mavromatis K."/>
            <person name="Woyke T."/>
            <person name="Hazen T.C."/>
        </authorList>
    </citation>
    <scope>NUCLEOTIDE SEQUENCE [LARGE SCALE GENOMIC DNA]</scope>
    <source>
        <strain evidence="3 4">SCF1</strain>
    </source>
</reference>
<evidence type="ECO:0000256" key="1">
    <source>
        <dbReference type="ARBA" id="ARBA00022737"/>
    </source>
</evidence>
<dbReference type="RefSeq" id="WP_013365227.1">
    <property type="nucleotide sequence ID" value="NC_014618.1"/>
</dbReference>
<keyword evidence="4" id="KW-1185">Reference proteome</keyword>
<evidence type="ECO:0000313" key="3">
    <source>
        <dbReference type="EMBL" id="ADO47480.1"/>
    </source>
</evidence>
<dbReference type="STRING" id="701347.Entcl_1213"/>
<dbReference type="SUPFAM" id="SSF63520">
    <property type="entry name" value="PTS-regulatory domain, PRD"/>
    <property type="match status" value="1"/>
</dbReference>
<keyword evidence="1" id="KW-0677">Repeat</keyword>
<protein>
    <submittedName>
        <fullName evidence="3">Transcriptional antiterminator, BglG</fullName>
    </submittedName>
</protein>
<dbReference type="PANTHER" id="PTHR30185:SF14">
    <property type="entry name" value="STATIONARY PHASE-INDUCIBLE PROTEIN CSIE-RELATED"/>
    <property type="match status" value="1"/>
</dbReference>
<dbReference type="KEGG" id="esc:Entcl_1213"/>
<dbReference type="PANTHER" id="PTHR30185">
    <property type="entry name" value="CRYPTIC BETA-GLUCOSIDE BGL OPERON ANTITERMINATOR"/>
    <property type="match status" value="1"/>
</dbReference>
<sequence length="426" mass="49532">MMTLSEPPSVLSSPQRRCQILLMLFLPGQSVTQEYIARANNVDDEMARMDIAETRHEVQRYHRLNIVKQADGSYRIEGTILDQRLCLLHWLRRALRLCPQFIAHQFTPVLKTQLKQSSISRILYDDTNLYALVNRCARSLHRQFDGRDVAFLRLYLQYCLLQQTPQNAPQFTVLQRRWAQASAEFQVVADIVRHWQRRTLQTPHPDEHLFLALLFMMLKVPDPYRDQHIQDIRLTRTINQLIDRFQLLSGRQFADRQGLRNQLYVHLAQAMNRSLYGVGIDNTLPDEIHRLYPRLMRTTQDAMAGFEADHALRFSMEEMGLIAVIFGAWLMQEDSLHEKQVVLLTGDDPDHEQQIEQQLRELTLLPISIKYQTLREFQQDGAPKGVSLVVTPYSTSLPLFSPPIIHAGERLSDNQCQHICQMLEAG</sequence>
<dbReference type="InterPro" id="IPR036634">
    <property type="entry name" value="PRD_sf"/>
</dbReference>
<proteinExistence type="predicted"/>
<accession>E3G8K2</accession>
<dbReference type="InterPro" id="IPR011608">
    <property type="entry name" value="PRD"/>
</dbReference>
<dbReference type="InterPro" id="IPR050661">
    <property type="entry name" value="BglG_antiterminators"/>
</dbReference>
<evidence type="ECO:0000259" key="2">
    <source>
        <dbReference type="PROSITE" id="PS51372"/>
    </source>
</evidence>
<name>E3G8K2_ENTLS</name>
<dbReference type="GO" id="GO:0006355">
    <property type="term" value="P:regulation of DNA-templated transcription"/>
    <property type="evidence" value="ECO:0007669"/>
    <property type="project" value="InterPro"/>
</dbReference>
<dbReference type="HOGENOM" id="CLU_059716_0_0_6"/>
<dbReference type="Proteomes" id="UP000006872">
    <property type="component" value="Chromosome"/>
</dbReference>
<dbReference type="Gene3D" id="1.10.1790.10">
    <property type="entry name" value="PRD domain"/>
    <property type="match status" value="1"/>
</dbReference>
<dbReference type="EMBL" id="CP002272">
    <property type="protein sequence ID" value="ADO47480.1"/>
    <property type="molecule type" value="Genomic_DNA"/>
</dbReference>